<feature type="signal peptide" evidence="3">
    <location>
        <begin position="1"/>
        <end position="19"/>
    </location>
</feature>
<sequence length="168" mass="18195">MAKSVLLMALCLLPALAVASRSLIDPYVPLKVPFRVEGKVYCDTCCAGFETSATTYISGAKVTIECKDRDTLALVFSKEVTTDSEGCYSTSIAEDHKNQICDVVAVSSPLKNCAKAAPGRDRARVILTENNGIASNRRFVNAIGFEMNKPLGVCANVLKQYQETEYAD</sequence>
<dbReference type="Proteomes" id="UP001187192">
    <property type="component" value="Unassembled WGS sequence"/>
</dbReference>
<dbReference type="PANTHER" id="PTHR31614:SF5">
    <property type="entry name" value="ALLERGEN-LIKE PROTEIN BRSN20"/>
    <property type="match status" value="1"/>
</dbReference>
<dbReference type="Pfam" id="PF01190">
    <property type="entry name" value="Pollen_Ole_e_1"/>
    <property type="match status" value="1"/>
</dbReference>
<dbReference type="PANTHER" id="PTHR31614">
    <property type="entry name" value="PROTEIN DOWNSTREAM OF FLC-RELATED"/>
    <property type="match status" value="1"/>
</dbReference>
<gene>
    <name evidence="4" type="ORF">TIFTF001_014487</name>
</gene>
<evidence type="ECO:0000313" key="4">
    <source>
        <dbReference type="EMBL" id="GMN45291.1"/>
    </source>
</evidence>
<evidence type="ECO:0000256" key="2">
    <source>
        <dbReference type="ARBA" id="ARBA00023157"/>
    </source>
</evidence>
<dbReference type="InterPro" id="IPR006041">
    <property type="entry name" value="Pollen_Ole_e1_allergen"/>
</dbReference>
<feature type="chain" id="PRO_5041650171" evidence="3">
    <location>
        <begin position="20"/>
        <end position="168"/>
    </location>
</feature>
<protein>
    <submittedName>
        <fullName evidence="4">Uncharacterized protein</fullName>
    </submittedName>
</protein>
<organism evidence="4 5">
    <name type="scientific">Ficus carica</name>
    <name type="common">Common fig</name>
    <dbReference type="NCBI Taxonomy" id="3494"/>
    <lineage>
        <taxon>Eukaryota</taxon>
        <taxon>Viridiplantae</taxon>
        <taxon>Streptophyta</taxon>
        <taxon>Embryophyta</taxon>
        <taxon>Tracheophyta</taxon>
        <taxon>Spermatophyta</taxon>
        <taxon>Magnoliopsida</taxon>
        <taxon>eudicotyledons</taxon>
        <taxon>Gunneridae</taxon>
        <taxon>Pentapetalae</taxon>
        <taxon>rosids</taxon>
        <taxon>fabids</taxon>
        <taxon>Rosales</taxon>
        <taxon>Moraceae</taxon>
        <taxon>Ficeae</taxon>
        <taxon>Ficus</taxon>
    </lineage>
</organism>
<dbReference type="AlphaFoldDB" id="A0AA88ARB3"/>
<keyword evidence="2" id="KW-1015">Disulfide bond</keyword>
<keyword evidence="5" id="KW-1185">Reference proteome</keyword>
<evidence type="ECO:0000256" key="3">
    <source>
        <dbReference type="SAM" id="SignalP"/>
    </source>
</evidence>
<comment type="similarity">
    <text evidence="1">Belongs to the Ole e I family.</text>
</comment>
<proteinExistence type="inferred from homology"/>
<keyword evidence="3" id="KW-0732">Signal</keyword>
<evidence type="ECO:0000313" key="5">
    <source>
        <dbReference type="Proteomes" id="UP001187192"/>
    </source>
</evidence>
<evidence type="ECO:0000256" key="1">
    <source>
        <dbReference type="ARBA" id="ARBA00010049"/>
    </source>
</evidence>
<accession>A0AA88ARB3</accession>
<reference evidence="4" key="1">
    <citation type="submission" date="2023-07" db="EMBL/GenBank/DDBJ databases">
        <title>draft genome sequence of fig (Ficus carica).</title>
        <authorList>
            <person name="Takahashi T."/>
            <person name="Nishimura K."/>
        </authorList>
    </citation>
    <scope>NUCLEOTIDE SEQUENCE</scope>
</reference>
<dbReference type="EMBL" id="BTGU01000020">
    <property type="protein sequence ID" value="GMN45291.1"/>
    <property type="molecule type" value="Genomic_DNA"/>
</dbReference>
<name>A0AA88ARB3_FICCA</name>
<comment type="caution">
    <text evidence="4">The sequence shown here is derived from an EMBL/GenBank/DDBJ whole genome shotgun (WGS) entry which is preliminary data.</text>
</comment>